<evidence type="ECO:0000256" key="8">
    <source>
        <dbReference type="ARBA" id="ARBA00022989"/>
    </source>
</evidence>
<keyword evidence="8 10" id="KW-1133">Transmembrane helix</keyword>
<evidence type="ECO:0000256" key="3">
    <source>
        <dbReference type="ARBA" id="ARBA00022502"/>
    </source>
</evidence>
<dbReference type="Proteomes" id="UP000178565">
    <property type="component" value="Unassembled WGS sequence"/>
</dbReference>
<feature type="transmembrane region" description="Helical" evidence="10">
    <location>
        <begin position="284"/>
        <end position="303"/>
    </location>
</feature>
<dbReference type="EMBL" id="MFDM01000019">
    <property type="protein sequence ID" value="OGE43028.1"/>
    <property type="molecule type" value="Genomic_DNA"/>
</dbReference>
<keyword evidence="9 10" id="KW-0472">Membrane</keyword>
<evidence type="ECO:0000313" key="13">
    <source>
        <dbReference type="Proteomes" id="UP000178565"/>
    </source>
</evidence>
<keyword evidence="6 10" id="KW-0812">Transmembrane</keyword>
<name>A0A1F5KQ38_9BACT</name>
<dbReference type="PANTHER" id="PTHR12468:SF2">
    <property type="entry name" value="GPI MANNOSYLTRANSFERASE 2"/>
    <property type="match status" value="1"/>
</dbReference>
<evidence type="ECO:0000256" key="2">
    <source>
        <dbReference type="ARBA" id="ARBA00004687"/>
    </source>
</evidence>
<evidence type="ECO:0000259" key="11">
    <source>
        <dbReference type="Pfam" id="PF13231"/>
    </source>
</evidence>
<feature type="transmembrane region" description="Helical" evidence="10">
    <location>
        <begin position="355"/>
        <end position="375"/>
    </location>
</feature>
<keyword evidence="3" id="KW-0337">GPI-anchor biosynthesis</keyword>
<dbReference type="PANTHER" id="PTHR12468">
    <property type="entry name" value="GPI MANNOSYLTRANSFERASE 2"/>
    <property type="match status" value="1"/>
</dbReference>
<evidence type="ECO:0000256" key="9">
    <source>
        <dbReference type="ARBA" id="ARBA00023136"/>
    </source>
</evidence>
<reference evidence="12 13" key="1">
    <citation type="journal article" date="2016" name="Nat. Commun.">
        <title>Thousands of microbial genomes shed light on interconnected biogeochemical processes in an aquifer system.</title>
        <authorList>
            <person name="Anantharaman K."/>
            <person name="Brown C.T."/>
            <person name="Hug L.A."/>
            <person name="Sharon I."/>
            <person name="Castelle C.J."/>
            <person name="Probst A.J."/>
            <person name="Thomas B.C."/>
            <person name="Singh A."/>
            <person name="Wilkins M.J."/>
            <person name="Karaoz U."/>
            <person name="Brodie E.L."/>
            <person name="Williams K.H."/>
            <person name="Hubbard S.S."/>
            <person name="Banfield J.F."/>
        </authorList>
    </citation>
    <scope>NUCLEOTIDE SEQUENCE [LARGE SCALE GENOMIC DNA]</scope>
</reference>
<keyword evidence="7" id="KW-0256">Endoplasmic reticulum</keyword>
<dbReference type="InterPro" id="IPR038731">
    <property type="entry name" value="RgtA/B/C-like"/>
</dbReference>
<dbReference type="InterPro" id="IPR007315">
    <property type="entry name" value="PIG-V/Gpi18"/>
</dbReference>
<dbReference type="UniPathway" id="UPA00196"/>
<proteinExistence type="predicted"/>
<dbReference type="GO" id="GO:0016020">
    <property type="term" value="C:membrane"/>
    <property type="evidence" value="ECO:0007669"/>
    <property type="project" value="GOC"/>
</dbReference>
<keyword evidence="4" id="KW-0328">Glycosyltransferase</keyword>
<dbReference type="GO" id="GO:0031501">
    <property type="term" value="C:mannosyltransferase complex"/>
    <property type="evidence" value="ECO:0007669"/>
    <property type="project" value="TreeGrafter"/>
</dbReference>
<keyword evidence="5" id="KW-0808">Transferase</keyword>
<comment type="subcellular location">
    <subcellularLocation>
        <location evidence="1">Endoplasmic reticulum membrane</location>
        <topology evidence="1">Multi-pass membrane protein</topology>
    </subcellularLocation>
</comment>
<organism evidence="12 13">
    <name type="scientific">Candidatus Daviesbacteria bacterium RIFCSPLOWO2_01_FULL_39_12</name>
    <dbReference type="NCBI Taxonomy" id="1797785"/>
    <lineage>
        <taxon>Bacteria</taxon>
        <taxon>Candidatus Daviesiibacteriota</taxon>
    </lineage>
</organism>
<dbReference type="STRING" id="1797785.A3B45_05340"/>
<feature type="domain" description="Glycosyltransferase RgtA/B/C/D-like" evidence="11">
    <location>
        <begin position="81"/>
        <end position="219"/>
    </location>
</feature>
<evidence type="ECO:0000256" key="1">
    <source>
        <dbReference type="ARBA" id="ARBA00004477"/>
    </source>
</evidence>
<feature type="transmembrane region" description="Helical" evidence="10">
    <location>
        <begin position="308"/>
        <end position="324"/>
    </location>
</feature>
<feature type="transmembrane region" description="Helical" evidence="10">
    <location>
        <begin position="100"/>
        <end position="118"/>
    </location>
</feature>
<comment type="caution">
    <text evidence="12">The sequence shown here is derived from an EMBL/GenBank/DDBJ whole genome shotgun (WGS) entry which is preliminary data.</text>
</comment>
<evidence type="ECO:0000256" key="10">
    <source>
        <dbReference type="SAM" id="Phobius"/>
    </source>
</evidence>
<dbReference type="GO" id="GO:0006506">
    <property type="term" value="P:GPI anchor biosynthetic process"/>
    <property type="evidence" value="ECO:0007669"/>
    <property type="project" value="UniProtKB-UniPathway"/>
</dbReference>
<evidence type="ECO:0000256" key="7">
    <source>
        <dbReference type="ARBA" id="ARBA00022824"/>
    </source>
</evidence>
<feature type="transmembrane region" description="Helical" evidence="10">
    <location>
        <begin position="130"/>
        <end position="151"/>
    </location>
</feature>
<evidence type="ECO:0000256" key="5">
    <source>
        <dbReference type="ARBA" id="ARBA00022679"/>
    </source>
</evidence>
<evidence type="ECO:0000313" key="12">
    <source>
        <dbReference type="EMBL" id="OGE43028.1"/>
    </source>
</evidence>
<dbReference type="GO" id="GO:0000009">
    <property type="term" value="F:alpha-1,6-mannosyltransferase activity"/>
    <property type="evidence" value="ECO:0007669"/>
    <property type="project" value="InterPro"/>
</dbReference>
<dbReference type="AlphaFoldDB" id="A0A1F5KQ38"/>
<sequence length="379" mass="44264">MNLYKIHLIFKQYYIPILIALASKIVVLFGIGGLGLYLIHNRGNINIWELWNVWDAPHYLSVATFGYQKVGVEANFIIYLPLFPILIYIFKLLFQTSYLISGYIVSLLASILLAIMLYKLTVIDYSKKIALFAVLILFIFPTSFFLHIPYTESLFILLSVAAFYFAREKKYWISFIFIGLATTTKVAGLALFPAILTEILVFDRQNFHKKNLVGKLTILFLGSVISVSGFIVYLLINYVLWGNIFQFTIFQKQNWYEDFAPFGQGLVNTYQSLSWRQGLEKLTLGYAQIAAFFFALVISIYVLMKIRLSYGLFMLVNLFFYYSMSYWICMPRYILTLFPMYIALALFFKNIFFRYFWILFSVILLFIFSLIFIQYGPVL</sequence>
<feature type="transmembrane region" description="Helical" evidence="10">
    <location>
        <begin position="216"/>
        <end position="236"/>
    </location>
</feature>
<protein>
    <recommendedName>
        <fullName evidence="11">Glycosyltransferase RgtA/B/C/D-like domain-containing protein</fullName>
    </recommendedName>
</protein>
<accession>A0A1F5KQ38</accession>
<evidence type="ECO:0000256" key="4">
    <source>
        <dbReference type="ARBA" id="ARBA00022676"/>
    </source>
</evidence>
<dbReference type="Pfam" id="PF13231">
    <property type="entry name" value="PMT_2"/>
    <property type="match status" value="1"/>
</dbReference>
<evidence type="ECO:0000256" key="6">
    <source>
        <dbReference type="ARBA" id="ARBA00022692"/>
    </source>
</evidence>
<gene>
    <name evidence="12" type="ORF">A3B45_05340</name>
</gene>
<feature type="transmembrane region" description="Helical" evidence="10">
    <location>
        <begin position="13"/>
        <end position="39"/>
    </location>
</feature>
<comment type="pathway">
    <text evidence="2">Glycolipid biosynthesis; glycosylphosphatidylinositol-anchor biosynthesis.</text>
</comment>
<dbReference type="GO" id="GO:0004376">
    <property type="term" value="F:GPI mannosyltransferase activity"/>
    <property type="evidence" value="ECO:0007669"/>
    <property type="project" value="InterPro"/>
</dbReference>
<feature type="transmembrane region" description="Helical" evidence="10">
    <location>
        <begin position="76"/>
        <end position="94"/>
    </location>
</feature>
<feature type="transmembrane region" description="Helical" evidence="10">
    <location>
        <begin position="171"/>
        <end position="196"/>
    </location>
</feature>
<feature type="transmembrane region" description="Helical" evidence="10">
    <location>
        <begin position="330"/>
        <end position="348"/>
    </location>
</feature>